<dbReference type="STRING" id="155515.JP36_10245"/>
<dbReference type="AlphaFoldDB" id="A0A0A2YGL2"/>
<evidence type="ECO:0000313" key="2">
    <source>
        <dbReference type="Proteomes" id="UP000030539"/>
    </source>
</evidence>
<comment type="caution">
    <text evidence="1">The sequence shown here is derived from an EMBL/GenBank/DDBJ whole genome shotgun (WGS) entry which is preliminary data.</text>
</comment>
<name>A0A0A2YGL2_9PAST</name>
<proteinExistence type="predicted"/>
<accession>A0A0A2YGL2</accession>
<dbReference type="eggNOG" id="ENOG502ZP3Z">
    <property type="taxonomic scope" value="Bacteria"/>
</dbReference>
<dbReference type="Proteomes" id="UP000030539">
    <property type="component" value="Unassembled WGS sequence"/>
</dbReference>
<dbReference type="EMBL" id="JPXX01000029">
    <property type="protein sequence ID" value="KGQ36499.1"/>
    <property type="molecule type" value="Genomic_DNA"/>
</dbReference>
<protein>
    <recommendedName>
        <fullName evidence="3">Mu-like prophage FluMu protein gp41</fullName>
    </recommendedName>
</protein>
<evidence type="ECO:0000313" key="1">
    <source>
        <dbReference type="EMBL" id="KGQ36499.1"/>
    </source>
</evidence>
<reference evidence="1 2" key="1">
    <citation type="submission" date="2014-08" db="EMBL/GenBank/DDBJ databases">
        <title>Chaperone-usher fimbriae in a diverse selection of Gallibacterium genomes.</title>
        <authorList>
            <person name="Kudirkiene E."/>
            <person name="Bager R.J."/>
            <person name="Johnson T.J."/>
            <person name="Bojesen A.M."/>
        </authorList>
    </citation>
    <scope>NUCLEOTIDE SEQUENCE [LARGE SCALE GENOMIC DNA]</scope>
    <source>
        <strain evidence="1 2">CCM5974</strain>
    </source>
</reference>
<evidence type="ECO:0008006" key="3">
    <source>
        <dbReference type="Google" id="ProtNLM"/>
    </source>
</evidence>
<organism evidence="1 2">
    <name type="scientific">Gallibacterium genomosp. 1</name>
    <dbReference type="NCBI Taxonomy" id="155515"/>
    <lineage>
        <taxon>Bacteria</taxon>
        <taxon>Pseudomonadati</taxon>
        <taxon>Pseudomonadota</taxon>
        <taxon>Gammaproteobacteria</taxon>
        <taxon>Pasteurellales</taxon>
        <taxon>Pasteurellaceae</taxon>
        <taxon>Gallibacterium</taxon>
    </lineage>
</organism>
<dbReference type="RefSeq" id="WP_039174331.1">
    <property type="nucleotide sequence ID" value="NZ_JPXX01000029.1"/>
</dbReference>
<sequence>MDKLLLGITYQNHVHYHFDVLPLTLAGECQAMEVIENLGLHDIDTLNYQQQRLVELAYLAQQMTIEGIPRDVLTPEFLFNALTTDDYVLINEKIADMRKKRIDAGANQASNSVD</sequence>
<gene>
    <name evidence="1" type="ORF">JP36_10245</name>
</gene>